<dbReference type="Pfam" id="PF00817">
    <property type="entry name" value="IMS"/>
    <property type="match status" value="1"/>
</dbReference>
<dbReference type="AlphaFoldDB" id="A0A1M6KDC0"/>
<dbReference type="CDD" id="cd03586">
    <property type="entry name" value="PolY_Pol_IV_kappa"/>
    <property type="match status" value="1"/>
</dbReference>
<dbReference type="Pfam" id="PF11798">
    <property type="entry name" value="IMS_HHH"/>
    <property type="match status" value="1"/>
</dbReference>
<dbReference type="InterPro" id="IPR001126">
    <property type="entry name" value="UmuC"/>
</dbReference>
<dbReference type="RefSeq" id="WP_073994431.1">
    <property type="nucleotide sequence ID" value="NZ_FQYT01000026.1"/>
</dbReference>
<keyword evidence="2" id="KW-0515">Mutator protein</keyword>
<dbReference type="Proteomes" id="UP000184342">
    <property type="component" value="Unassembled WGS sequence"/>
</dbReference>
<dbReference type="InterPro" id="IPR036775">
    <property type="entry name" value="DNA_pol_Y-fam_lit_finger_sf"/>
</dbReference>
<dbReference type="Gene3D" id="3.30.1490.100">
    <property type="entry name" value="DNA polymerase, Y-family, little finger domain"/>
    <property type="match status" value="1"/>
</dbReference>
<dbReference type="SUPFAM" id="SSF56672">
    <property type="entry name" value="DNA/RNA polymerases"/>
    <property type="match status" value="1"/>
</dbReference>
<evidence type="ECO:0000256" key="3">
    <source>
        <dbReference type="ARBA" id="ARBA00022695"/>
    </source>
</evidence>
<evidence type="ECO:0000256" key="1">
    <source>
        <dbReference type="ARBA" id="ARBA00010945"/>
    </source>
</evidence>
<comment type="similarity">
    <text evidence="1">Belongs to the DNA polymerase type-Y family.</text>
</comment>
<evidence type="ECO:0000313" key="8">
    <source>
        <dbReference type="EMBL" id="SHJ56911.1"/>
    </source>
</evidence>
<keyword evidence="5" id="KW-0239">DNA-directed DNA polymerase</keyword>
<dbReference type="InterPro" id="IPR043128">
    <property type="entry name" value="Rev_trsase/Diguanyl_cyclase"/>
</dbReference>
<dbReference type="PROSITE" id="PS50173">
    <property type="entry name" value="UMUC"/>
    <property type="match status" value="1"/>
</dbReference>
<dbReference type="InterPro" id="IPR050116">
    <property type="entry name" value="DNA_polymerase-Y"/>
</dbReference>
<evidence type="ECO:0000256" key="5">
    <source>
        <dbReference type="ARBA" id="ARBA00022932"/>
    </source>
</evidence>
<accession>A0A1M6KDC0</accession>
<dbReference type="InterPro" id="IPR022880">
    <property type="entry name" value="DNApol_IV"/>
</dbReference>
<dbReference type="GO" id="GO:0006281">
    <property type="term" value="P:DNA repair"/>
    <property type="evidence" value="ECO:0007669"/>
    <property type="project" value="InterPro"/>
</dbReference>
<keyword evidence="4" id="KW-0227">DNA damage</keyword>
<dbReference type="Pfam" id="PF11799">
    <property type="entry name" value="IMS_C"/>
    <property type="match status" value="1"/>
</dbReference>
<reference evidence="8 9" key="1">
    <citation type="submission" date="2016-11" db="EMBL/GenBank/DDBJ databases">
        <authorList>
            <person name="Jaros S."/>
            <person name="Januszkiewicz K."/>
            <person name="Wedrychowicz H."/>
        </authorList>
    </citation>
    <scope>NUCLEOTIDE SEQUENCE [LARGE SCALE GENOMIC DNA]</scope>
    <source>
        <strain evidence="8 9">DSM 15970</strain>
    </source>
</reference>
<dbReference type="Gene3D" id="1.10.150.20">
    <property type="entry name" value="5' to 3' exonuclease, C-terminal subdomain"/>
    <property type="match status" value="1"/>
</dbReference>
<organism evidence="8 9">
    <name type="scientific">Parasporobacterium paucivorans DSM 15970</name>
    <dbReference type="NCBI Taxonomy" id="1122934"/>
    <lineage>
        <taxon>Bacteria</taxon>
        <taxon>Bacillati</taxon>
        <taxon>Bacillota</taxon>
        <taxon>Clostridia</taxon>
        <taxon>Lachnospirales</taxon>
        <taxon>Lachnospiraceae</taxon>
        <taxon>Parasporobacterium</taxon>
    </lineage>
</organism>
<keyword evidence="3" id="KW-0548">Nucleotidyltransferase</keyword>
<dbReference type="Gene3D" id="3.40.1170.60">
    <property type="match status" value="1"/>
</dbReference>
<evidence type="ECO:0000313" key="9">
    <source>
        <dbReference type="Proteomes" id="UP000184342"/>
    </source>
</evidence>
<feature type="region of interest" description="Disordered" evidence="6">
    <location>
        <begin position="400"/>
        <end position="419"/>
    </location>
</feature>
<dbReference type="OrthoDB" id="9808813at2"/>
<evidence type="ECO:0000256" key="6">
    <source>
        <dbReference type="SAM" id="MobiDB-lite"/>
    </source>
</evidence>
<feature type="domain" description="UmuC" evidence="7">
    <location>
        <begin position="6"/>
        <end position="195"/>
    </location>
</feature>
<evidence type="ECO:0000256" key="2">
    <source>
        <dbReference type="ARBA" id="ARBA00022457"/>
    </source>
</evidence>
<name>A0A1M6KDC0_9FIRM</name>
<keyword evidence="9" id="KW-1185">Reference proteome</keyword>
<gene>
    <name evidence="8" type="ORF">SAMN02745691_02175</name>
</gene>
<dbReference type="GO" id="GO:0005829">
    <property type="term" value="C:cytosol"/>
    <property type="evidence" value="ECO:0007669"/>
    <property type="project" value="TreeGrafter"/>
</dbReference>
<proteinExistence type="inferred from homology"/>
<protein>
    <submittedName>
        <fullName evidence="8">DNA polymerase-4</fullName>
    </submittedName>
</protein>
<dbReference type="PANTHER" id="PTHR11076">
    <property type="entry name" value="DNA REPAIR POLYMERASE UMUC / TRANSFERASE FAMILY MEMBER"/>
    <property type="match status" value="1"/>
</dbReference>
<dbReference type="InterPro" id="IPR024728">
    <property type="entry name" value="PolY_HhH_motif"/>
</dbReference>
<keyword evidence="5" id="KW-0808">Transferase</keyword>
<evidence type="ECO:0000256" key="4">
    <source>
        <dbReference type="ARBA" id="ARBA00022763"/>
    </source>
</evidence>
<evidence type="ECO:0000259" key="7">
    <source>
        <dbReference type="PROSITE" id="PS50173"/>
    </source>
</evidence>
<sequence length="419" mass="46784">MNDNVIFHIDVNSAFLSWEACRRLYILGDGLDLRTIPSAVGGSQESRHGIILAKSIPAKAYKIQTGESLLSARKKCPGLVVVPPDYSLYVEASKAFIRILREFSPCVEQYSIDEAFCDMTGTHRLYGTPVSAAHCLKDRIHRELGFTVNIGVSTNKLLAKMAGDFKKPDMVHSLFPEEVSSKLWPLNVGDLFFVGRATQKKLYGLGITTIGELARSDLKMLRYHFKSHGEVIYNFANGIDSSQLYDIPSANKGYGNSLTLAKDVTSRDIAHMILLSLTETVASRLRTDEARASCISVSITDWNFSRTSHQRNILSSTNITAEIHSVACGLFDELWDNTTPIRQLGIQTGRIRQGPCRQYNLFDMHKYDRLEKLDGAVDEIRRRYGEDSIKRACFAGNRTPHMSGGLDRARRTGITKPVS</sequence>
<dbReference type="GO" id="GO:0009432">
    <property type="term" value="P:SOS response"/>
    <property type="evidence" value="ECO:0007669"/>
    <property type="project" value="TreeGrafter"/>
</dbReference>
<dbReference type="GO" id="GO:0003684">
    <property type="term" value="F:damaged DNA binding"/>
    <property type="evidence" value="ECO:0007669"/>
    <property type="project" value="InterPro"/>
</dbReference>
<dbReference type="GO" id="GO:0042276">
    <property type="term" value="P:error-prone translesion synthesis"/>
    <property type="evidence" value="ECO:0007669"/>
    <property type="project" value="TreeGrafter"/>
</dbReference>
<dbReference type="STRING" id="1122934.SAMN02745691_02175"/>
<dbReference type="PANTHER" id="PTHR11076:SF35">
    <property type="entry name" value="DNA REPAIR PROTEIN HOMOLOG YOBH"/>
    <property type="match status" value="1"/>
</dbReference>
<dbReference type="SUPFAM" id="SSF100879">
    <property type="entry name" value="Lesion bypass DNA polymerase (Y-family), little finger domain"/>
    <property type="match status" value="1"/>
</dbReference>
<dbReference type="GO" id="GO:0003887">
    <property type="term" value="F:DNA-directed DNA polymerase activity"/>
    <property type="evidence" value="ECO:0007669"/>
    <property type="project" value="UniProtKB-KW"/>
</dbReference>
<dbReference type="Gene3D" id="3.30.70.270">
    <property type="match status" value="1"/>
</dbReference>
<dbReference type="InterPro" id="IPR043502">
    <property type="entry name" value="DNA/RNA_pol_sf"/>
</dbReference>
<dbReference type="InterPro" id="IPR017961">
    <property type="entry name" value="DNA_pol_Y-fam_little_finger"/>
</dbReference>
<dbReference type="EMBL" id="FQYT01000026">
    <property type="protein sequence ID" value="SHJ56911.1"/>
    <property type="molecule type" value="Genomic_DNA"/>
</dbReference>